<keyword evidence="9" id="KW-0325">Glycoprotein</keyword>
<name>A0ABW5LA83_9FLAO</name>
<keyword evidence="17" id="KW-1185">Reference proteome</keyword>
<dbReference type="Proteomes" id="UP001597319">
    <property type="component" value="Unassembled WGS sequence"/>
</dbReference>
<dbReference type="GO" id="GO:0016787">
    <property type="term" value="F:hydrolase activity"/>
    <property type="evidence" value="ECO:0007669"/>
    <property type="project" value="UniProtKB-KW"/>
</dbReference>
<accession>A0ABW5LA83</accession>
<dbReference type="RefSeq" id="WP_378288385.1">
    <property type="nucleotide sequence ID" value="NZ_JBHULE010000001.1"/>
</dbReference>
<dbReference type="InterPro" id="IPR000490">
    <property type="entry name" value="Glyco_hydro_17"/>
</dbReference>
<evidence type="ECO:0000313" key="17">
    <source>
        <dbReference type="Proteomes" id="UP001597319"/>
    </source>
</evidence>
<evidence type="ECO:0000256" key="14">
    <source>
        <dbReference type="ARBA" id="ARBA00042373"/>
    </source>
</evidence>
<keyword evidence="12" id="KW-0624">Polysaccharide degradation</keyword>
<evidence type="ECO:0000256" key="2">
    <source>
        <dbReference type="ARBA" id="ARBA00004236"/>
    </source>
</evidence>
<proteinExistence type="predicted"/>
<keyword evidence="7 16" id="KW-0378">Hydrolase</keyword>
<keyword evidence="8" id="KW-0472">Membrane</keyword>
<evidence type="ECO:0000256" key="9">
    <source>
        <dbReference type="ARBA" id="ARBA00023180"/>
    </source>
</evidence>
<evidence type="ECO:0000256" key="1">
    <source>
        <dbReference type="ARBA" id="ARBA00004191"/>
    </source>
</evidence>
<evidence type="ECO:0000256" key="4">
    <source>
        <dbReference type="ARBA" id="ARBA00022512"/>
    </source>
</evidence>
<comment type="subcellular location">
    <subcellularLocation>
        <location evidence="2">Cell membrane</location>
    </subcellularLocation>
    <subcellularLocation>
        <location evidence="1">Secreted</location>
        <location evidence="1">Cell wall</location>
    </subcellularLocation>
</comment>
<evidence type="ECO:0000256" key="15">
    <source>
        <dbReference type="ARBA" id="ARBA00043078"/>
    </source>
</evidence>
<comment type="function">
    <text evidence="13">Glucanases play a role in cell expansion during growth, in cell-cell fusion during mating, and in spore release during sporulation. This enzyme may be involved in beta-glucan degradation. Active on laminarin and lichenan.</text>
</comment>
<dbReference type="SUPFAM" id="SSF51445">
    <property type="entry name" value="(Trans)glycosidases"/>
    <property type="match status" value="1"/>
</dbReference>
<dbReference type="Pfam" id="PF00332">
    <property type="entry name" value="Glyco_hydro_17"/>
    <property type="match status" value="1"/>
</dbReference>
<evidence type="ECO:0000256" key="7">
    <source>
        <dbReference type="ARBA" id="ARBA00022801"/>
    </source>
</evidence>
<dbReference type="PANTHER" id="PTHR16631">
    <property type="entry name" value="GLUCAN 1,3-BETA-GLUCOSIDASE"/>
    <property type="match status" value="1"/>
</dbReference>
<evidence type="ECO:0000256" key="5">
    <source>
        <dbReference type="ARBA" id="ARBA00022525"/>
    </source>
</evidence>
<evidence type="ECO:0000256" key="11">
    <source>
        <dbReference type="ARBA" id="ARBA00023316"/>
    </source>
</evidence>
<evidence type="ECO:0000256" key="13">
    <source>
        <dbReference type="ARBA" id="ARBA00037649"/>
    </source>
</evidence>
<protein>
    <recommendedName>
        <fullName evidence="15">Endo-1,3-beta-glucanase btgC</fullName>
    </recommendedName>
    <alternativeName>
        <fullName evidence="14">Laminarinase btgC</fullName>
    </alternativeName>
</protein>
<keyword evidence="11" id="KW-0961">Cell wall biogenesis/degradation</keyword>
<dbReference type="Gene3D" id="3.20.20.80">
    <property type="entry name" value="Glycosidases"/>
    <property type="match status" value="1"/>
</dbReference>
<dbReference type="PANTHER" id="PTHR16631:SF17">
    <property type="entry name" value="GLUCAN ENDO-1,3-BETA-GLUCOSIDASE BTGC"/>
    <property type="match status" value="1"/>
</dbReference>
<keyword evidence="5" id="KW-0964">Secreted</keyword>
<gene>
    <name evidence="16" type="ORF">ACFSR1_00030</name>
</gene>
<dbReference type="InterPro" id="IPR017853">
    <property type="entry name" value="GH"/>
</dbReference>
<reference evidence="17" key="1">
    <citation type="journal article" date="2019" name="Int. J. Syst. Evol. Microbiol.">
        <title>The Global Catalogue of Microorganisms (GCM) 10K type strain sequencing project: providing services to taxonomists for standard genome sequencing and annotation.</title>
        <authorList>
            <consortium name="The Broad Institute Genomics Platform"/>
            <consortium name="The Broad Institute Genome Sequencing Center for Infectious Disease"/>
            <person name="Wu L."/>
            <person name="Ma J."/>
        </authorList>
    </citation>
    <scope>NUCLEOTIDE SEQUENCE [LARGE SCALE GENOMIC DNA]</scope>
    <source>
        <strain evidence="17">KCTC 52274</strain>
    </source>
</reference>
<sequence>MSVRKEKFLTLASLDYTGKTVGDLKEMYKKVLESGMHGLCFSPYEEGQKPGDQLSEEQIRRRIEIIAPYTKWVRSFSTTEGNELIPKIAKEYGIKTMVGAWLGDDDEINQKEVANLIELCEKGYVDIAAVGNEVMYRGDLTEQQLLDFINHAKSKIKNVPVGYVDAYYEFVDHPRISDACDIILANCYPFWEGCDMDYSLLYMKDMYQRALRAGKGKKVIISETGWPSEGTNLEGAFPSYENAMKYFINTQKWSAEDDIEIFFFSSFDESWKVGAEGDVGAYWGIWDKNEQLKY</sequence>
<evidence type="ECO:0000256" key="8">
    <source>
        <dbReference type="ARBA" id="ARBA00023136"/>
    </source>
</evidence>
<evidence type="ECO:0000256" key="12">
    <source>
        <dbReference type="ARBA" id="ARBA00023326"/>
    </source>
</evidence>
<keyword evidence="10" id="KW-0119">Carbohydrate metabolism</keyword>
<evidence type="ECO:0000256" key="10">
    <source>
        <dbReference type="ARBA" id="ARBA00023277"/>
    </source>
</evidence>
<keyword evidence="4" id="KW-0134">Cell wall</keyword>
<comment type="caution">
    <text evidence="16">The sequence shown here is derived from an EMBL/GenBank/DDBJ whole genome shotgun (WGS) entry which is preliminary data.</text>
</comment>
<evidence type="ECO:0000313" key="16">
    <source>
        <dbReference type="EMBL" id="MFD2561034.1"/>
    </source>
</evidence>
<keyword evidence="3" id="KW-1003">Cell membrane</keyword>
<dbReference type="EMBL" id="JBHULE010000001">
    <property type="protein sequence ID" value="MFD2561034.1"/>
    <property type="molecule type" value="Genomic_DNA"/>
</dbReference>
<organism evidence="16 17">
    <name type="scientific">Aquimarina rubra</name>
    <dbReference type="NCBI Taxonomy" id="1920033"/>
    <lineage>
        <taxon>Bacteria</taxon>
        <taxon>Pseudomonadati</taxon>
        <taxon>Bacteroidota</taxon>
        <taxon>Flavobacteriia</taxon>
        <taxon>Flavobacteriales</taxon>
        <taxon>Flavobacteriaceae</taxon>
        <taxon>Aquimarina</taxon>
    </lineage>
</organism>
<keyword evidence="6" id="KW-0732">Signal</keyword>
<evidence type="ECO:0000256" key="6">
    <source>
        <dbReference type="ARBA" id="ARBA00022729"/>
    </source>
</evidence>
<dbReference type="InterPro" id="IPR050732">
    <property type="entry name" value="Beta-glucan_modifiers"/>
</dbReference>
<evidence type="ECO:0000256" key="3">
    <source>
        <dbReference type="ARBA" id="ARBA00022475"/>
    </source>
</evidence>